<organism evidence="4 5">
    <name type="scientific">Bifidobacterium amazonense</name>
    <dbReference type="NCBI Taxonomy" id="2809027"/>
    <lineage>
        <taxon>Bacteria</taxon>
        <taxon>Bacillati</taxon>
        <taxon>Actinomycetota</taxon>
        <taxon>Actinomycetes</taxon>
        <taxon>Bifidobacteriales</taxon>
        <taxon>Bifidobacteriaceae</taxon>
        <taxon>Bifidobacterium</taxon>
    </lineage>
</organism>
<evidence type="ECO:0000313" key="4">
    <source>
        <dbReference type="EMBL" id="MCH9276156.1"/>
    </source>
</evidence>
<reference evidence="4 5" key="2">
    <citation type="journal article" date="2021" name="Syst. Appl. Microbiol.">
        <title>Phylogenetic classification of ten novel species belonging to the genus Bifidobacterium comprising B. phasiani sp. nov., B. pongonis sp. nov., B. saguinibicoloris sp. nov., B. colobi sp. nov., B. simiiventris sp. nov., B. santillanense sp. nov., B. miconis sp. nov., B. amazonense sp. nov., B. pluvialisilvae sp. nov., and B. miconisargentati sp. nov.</title>
        <authorList>
            <person name="Lugli G.A."/>
            <person name="Calvete-Torre I."/>
            <person name="Alessandri G."/>
            <person name="Milani C."/>
            <person name="Turroni F."/>
            <person name="Laiolo P."/>
            <person name="Ossiprandi M.C."/>
            <person name="Margolles A."/>
            <person name="Ruiz L."/>
            <person name="Ventura M."/>
        </authorList>
    </citation>
    <scope>NUCLEOTIDE SEQUENCE [LARGE SCALE GENOMIC DNA]</scope>
    <source>
        <strain evidence="4 5">MA1</strain>
    </source>
</reference>
<evidence type="ECO:0000259" key="3">
    <source>
        <dbReference type="Pfam" id="PF05738"/>
    </source>
</evidence>
<proteinExistence type="predicted"/>
<keyword evidence="2" id="KW-0472">Membrane</keyword>
<comment type="caution">
    <text evidence="4">The sequence shown here is derived from an EMBL/GenBank/DDBJ whole genome shotgun (WGS) entry which is preliminary data.</text>
</comment>
<protein>
    <submittedName>
        <fullName evidence="4">Cna B-type domain-containing protein</fullName>
    </submittedName>
</protein>
<accession>A0ABS9VW54</accession>
<dbReference type="EMBL" id="JAFEJT020000028">
    <property type="protein sequence ID" value="MCH9276156.1"/>
    <property type="molecule type" value="Genomic_DNA"/>
</dbReference>
<feature type="compositionally biased region" description="Basic and acidic residues" evidence="1">
    <location>
        <begin position="298"/>
        <end position="316"/>
    </location>
</feature>
<feature type="transmembrane region" description="Helical" evidence="2">
    <location>
        <begin position="20"/>
        <end position="44"/>
    </location>
</feature>
<dbReference type="InterPro" id="IPR008454">
    <property type="entry name" value="Collagen-bd_Cna-like_B-typ_dom"/>
</dbReference>
<dbReference type="InterPro" id="IPR013783">
    <property type="entry name" value="Ig-like_fold"/>
</dbReference>
<keyword evidence="2" id="KW-1133">Transmembrane helix</keyword>
<dbReference type="CDD" id="cd00222">
    <property type="entry name" value="CollagenBindB"/>
    <property type="match status" value="1"/>
</dbReference>
<evidence type="ECO:0000313" key="5">
    <source>
        <dbReference type="Proteomes" id="UP000710815"/>
    </source>
</evidence>
<evidence type="ECO:0000256" key="1">
    <source>
        <dbReference type="SAM" id="MobiDB-lite"/>
    </source>
</evidence>
<name>A0ABS9VW54_9BIFI</name>
<keyword evidence="2" id="KW-0812">Transmembrane</keyword>
<keyword evidence="5" id="KW-1185">Reference proteome</keyword>
<dbReference type="Proteomes" id="UP000710815">
    <property type="component" value="Unassembled WGS sequence"/>
</dbReference>
<dbReference type="Pfam" id="PF05738">
    <property type="entry name" value="Cna_B"/>
    <property type="match status" value="1"/>
</dbReference>
<feature type="region of interest" description="Disordered" evidence="1">
    <location>
        <begin position="191"/>
        <end position="210"/>
    </location>
</feature>
<feature type="region of interest" description="Disordered" evidence="1">
    <location>
        <begin position="285"/>
        <end position="334"/>
    </location>
</feature>
<reference evidence="4 5" key="1">
    <citation type="journal article" date="2021" name="Environ. Microbiol.">
        <title>Genetic insights into the dark matter of the mammalian gut microbiota through targeted genome reconstruction.</title>
        <authorList>
            <person name="Lugli G.A."/>
            <person name="Alessandri G."/>
            <person name="Milani C."/>
            <person name="Viappiani A."/>
            <person name="Fontana F."/>
            <person name="Tarracchini C."/>
            <person name="Mancabelli L."/>
            <person name="Argentini C."/>
            <person name="Ruiz L."/>
            <person name="Margolles A."/>
            <person name="van Sinderen D."/>
            <person name="Turroni F."/>
            <person name="Ventura M."/>
        </authorList>
    </citation>
    <scope>NUCLEOTIDE SEQUENCE [LARGE SCALE GENOMIC DNA]</scope>
    <source>
        <strain evidence="4 5">MA1</strain>
    </source>
</reference>
<dbReference type="Gene3D" id="2.60.40.10">
    <property type="entry name" value="Immunoglobulins"/>
    <property type="match status" value="1"/>
</dbReference>
<gene>
    <name evidence="4" type="ORF">JS533_007720</name>
</gene>
<evidence type="ECO:0000256" key="2">
    <source>
        <dbReference type="SAM" id="Phobius"/>
    </source>
</evidence>
<dbReference type="Gene3D" id="2.60.40.1140">
    <property type="entry name" value="Collagen-binding surface protein Cna, B-type domain"/>
    <property type="match status" value="1"/>
</dbReference>
<feature type="domain" description="CNA-B" evidence="3">
    <location>
        <begin position="212"/>
        <end position="291"/>
    </location>
</feature>
<sequence length="365" mass="39470">MNANHGRVSGVSVRALWVRWLAFALASVCSITLAVSMLIVAPVFSSTAYAAEEQGSITVTYKDGDIAIAGATTHLYHVADWNSSNDGFTPTSQFKDYAVDWDVYNMDSETYRQLAETLAGYISRDGLKSQADQTTDSTGAAVFKNLPRGLYLVVIDPYEGDSLSCKSSAVLVAVPSGTSADVSLDVTLTPKTECSPKKTPPPDTPPETVKRKVVKKWANDSDSTRPSKVVVQLLQDGKVYAEAELNASNGWSYEWKDLPSGHEYRVVEKTVADNYTVLIDRESDETIVTNTYNPPNPPDDHNPPDDRTPPHEDEKTPPNTPGKKTPPAETGSNVSTAAACAVGLSGAGLAVLRIRRRRMTDNSKA</sequence>
<dbReference type="RefSeq" id="WP_241513856.1">
    <property type="nucleotide sequence ID" value="NZ_JAFEJT020000028.1"/>
</dbReference>
<dbReference type="SUPFAM" id="SSF49478">
    <property type="entry name" value="Cna protein B-type domain"/>
    <property type="match status" value="1"/>
</dbReference>